<keyword evidence="4 6" id="KW-0508">mRNA splicing</keyword>
<reference evidence="10 11" key="1">
    <citation type="journal article" date="2014" name="Nat. Commun.">
        <title>Klebsormidium flaccidum genome reveals primary factors for plant terrestrial adaptation.</title>
        <authorList>
            <person name="Hori K."/>
            <person name="Maruyama F."/>
            <person name="Fujisawa T."/>
            <person name="Togashi T."/>
            <person name="Yamamoto N."/>
            <person name="Seo M."/>
            <person name="Sato S."/>
            <person name="Yamada T."/>
            <person name="Mori H."/>
            <person name="Tajima N."/>
            <person name="Moriyama T."/>
            <person name="Ikeuchi M."/>
            <person name="Watanabe M."/>
            <person name="Wada H."/>
            <person name="Kobayashi K."/>
            <person name="Saito M."/>
            <person name="Masuda T."/>
            <person name="Sasaki-Sekimoto Y."/>
            <person name="Mashiguchi K."/>
            <person name="Awai K."/>
            <person name="Shimojima M."/>
            <person name="Masuda S."/>
            <person name="Iwai M."/>
            <person name="Nobusawa T."/>
            <person name="Narise T."/>
            <person name="Kondo S."/>
            <person name="Saito H."/>
            <person name="Sato R."/>
            <person name="Murakawa M."/>
            <person name="Ihara Y."/>
            <person name="Oshima-Yamada Y."/>
            <person name="Ohtaka K."/>
            <person name="Satoh M."/>
            <person name="Sonobe K."/>
            <person name="Ishii M."/>
            <person name="Ohtani R."/>
            <person name="Kanamori-Sato M."/>
            <person name="Honoki R."/>
            <person name="Miyazaki D."/>
            <person name="Mochizuki H."/>
            <person name="Umetsu J."/>
            <person name="Higashi K."/>
            <person name="Shibata D."/>
            <person name="Kamiya Y."/>
            <person name="Sato N."/>
            <person name="Nakamura Y."/>
            <person name="Tabata S."/>
            <person name="Ida S."/>
            <person name="Kurokawa K."/>
            <person name="Ohta H."/>
        </authorList>
    </citation>
    <scope>NUCLEOTIDE SEQUENCE [LARGE SCALE GENOMIC DNA]</scope>
    <source>
        <strain evidence="10 11">NIES-2285</strain>
    </source>
</reference>
<proteinExistence type="predicted"/>
<evidence type="ECO:0000313" key="10">
    <source>
        <dbReference type="EMBL" id="GAQ78379.1"/>
    </source>
</evidence>
<dbReference type="SUPFAM" id="SSF54928">
    <property type="entry name" value="RNA-binding domain, RBD"/>
    <property type="match status" value="1"/>
</dbReference>
<organism evidence="10 11">
    <name type="scientific">Klebsormidium nitens</name>
    <name type="common">Green alga</name>
    <name type="synonym">Ulothrix nitens</name>
    <dbReference type="NCBI Taxonomy" id="105231"/>
    <lineage>
        <taxon>Eukaryota</taxon>
        <taxon>Viridiplantae</taxon>
        <taxon>Streptophyta</taxon>
        <taxon>Klebsormidiophyceae</taxon>
        <taxon>Klebsormidiales</taxon>
        <taxon>Klebsormidiaceae</taxon>
        <taxon>Klebsormidium</taxon>
    </lineage>
</organism>
<keyword evidence="5" id="KW-0539">Nucleus</keyword>
<dbReference type="Proteomes" id="UP000054558">
    <property type="component" value="Unassembled WGS sequence"/>
</dbReference>
<dbReference type="EMBL" id="DF236961">
    <property type="protein sequence ID" value="GAQ78379.1"/>
    <property type="molecule type" value="Genomic_DNA"/>
</dbReference>
<feature type="region of interest" description="Disordered" evidence="7">
    <location>
        <begin position="1"/>
        <end position="116"/>
    </location>
</feature>
<dbReference type="OrthoDB" id="5411533at2759"/>
<dbReference type="GO" id="GO:0009507">
    <property type="term" value="C:chloroplast"/>
    <property type="evidence" value="ECO:0007669"/>
    <property type="project" value="UniProtKB-UniRule"/>
</dbReference>
<feature type="region of interest" description="Disordered" evidence="7">
    <location>
        <begin position="147"/>
        <end position="252"/>
    </location>
</feature>
<evidence type="ECO:0000256" key="5">
    <source>
        <dbReference type="ARBA" id="ARBA00023242"/>
    </source>
</evidence>
<evidence type="ECO:0000256" key="1">
    <source>
        <dbReference type="ARBA" id="ARBA00004123"/>
    </source>
</evidence>
<dbReference type="GO" id="GO:0005634">
    <property type="term" value="C:nucleus"/>
    <property type="evidence" value="ECO:0007669"/>
    <property type="project" value="UniProtKB-SubCell"/>
</dbReference>
<dbReference type="PANTHER" id="PTHR13288:SF8">
    <property type="entry name" value="SPLICING FACTOR 45"/>
    <property type="match status" value="1"/>
</dbReference>
<evidence type="ECO:0000313" key="11">
    <source>
        <dbReference type="Proteomes" id="UP000054558"/>
    </source>
</evidence>
<evidence type="ECO:0000256" key="4">
    <source>
        <dbReference type="ARBA" id="ARBA00023187"/>
    </source>
</evidence>
<keyword evidence="2 6" id="KW-0507">mRNA processing</keyword>
<evidence type="ECO:0000256" key="2">
    <source>
        <dbReference type="ARBA" id="ARBA00022664"/>
    </source>
</evidence>
<feature type="domain" description="RRM" evidence="8">
    <location>
        <begin position="313"/>
        <end position="399"/>
    </location>
</feature>
<dbReference type="InterPro" id="IPR012677">
    <property type="entry name" value="Nucleotide-bd_a/b_plait_sf"/>
</dbReference>
<accession>A0A1Y1HMF6</accession>
<dbReference type="Gene3D" id="3.30.70.330">
    <property type="match status" value="1"/>
</dbReference>
<dbReference type="PROSITE" id="PS50102">
    <property type="entry name" value="RRM"/>
    <property type="match status" value="1"/>
</dbReference>
<dbReference type="SMART" id="SM00443">
    <property type="entry name" value="G_patch"/>
    <property type="match status" value="1"/>
</dbReference>
<dbReference type="InterPro" id="IPR034653">
    <property type="entry name" value="SPF45_RRM"/>
</dbReference>
<dbReference type="FunFam" id="3.30.70.330:FF:000079">
    <property type="entry name" value="Putative splicing factor 45"/>
    <property type="match status" value="1"/>
</dbReference>
<evidence type="ECO:0000259" key="8">
    <source>
        <dbReference type="PROSITE" id="PS50102"/>
    </source>
</evidence>
<keyword evidence="11" id="KW-1185">Reference proteome</keyword>
<dbReference type="GO" id="GO:0045292">
    <property type="term" value="P:mRNA cis splicing, via spliceosome"/>
    <property type="evidence" value="ECO:0007669"/>
    <property type="project" value="UniProtKB-UniRule"/>
</dbReference>
<feature type="compositionally biased region" description="Basic and acidic residues" evidence="7">
    <location>
        <begin position="16"/>
        <end position="31"/>
    </location>
</feature>
<dbReference type="SMART" id="SM00361">
    <property type="entry name" value="RRM_1"/>
    <property type="match status" value="1"/>
</dbReference>
<dbReference type="PIRSF" id="PIRSF031066">
    <property type="entry name" value="Splicing_factor_SPF45"/>
    <property type="match status" value="1"/>
</dbReference>
<name>A0A1Y1HMF6_KLENI</name>
<evidence type="ECO:0000256" key="3">
    <source>
        <dbReference type="ARBA" id="ARBA00022884"/>
    </source>
</evidence>
<dbReference type="InterPro" id="IPR035979">
    <property type="entry name" value="RBD_domain_sf"/>
</dbReference>
<dbReference type="InterPro" id="IPR003954">
    <property type="entry name" value="RRM_euk-type"/>
</dbReference>
<dbReference type="OMA" id="HACFYDE"/>
<evidence type="ECO:0000259" key="9">
    <source>
        <dbReference type="PROSITE" id="PS50174"/>
    </source>
</evidence>
<dbReference type="InterPro" id="IPR000504">
    <property type="entry name" value="RRM_dom"/>
</dbReference>
<dbReference type="STRING" id="105231.A0A1Y1HMF6"/>
<dbReference type="PANTHER" id="PTHR13288">
    <property type="entry name" value="SPLICING FACTOR 45 SPF45"/>
    <property type="match status" value="1"/>
</dbReference>
<dbReference type="PROSITE" id="PS50174">
    <property type="entry name" value="G_PATCH"/>
    <property type="match status" value="1"/>
</dbReference>
<evidence type="ECO:0000256" key="7">
    <source>
        <dbReference type="SAM" id="MobiDB-lite"/>
    </source>
</evidence>
<protein>
    <submittedName>
        <fullName evidence="10">G-patch domain containing protein</fullName>
    </submittedName>
</protein>
<feature type="compositionally biased region" description="Low complexity" evidence="7">
    <location>
        <begin position="62"/>
        <end position="82"/>
    </location>
</feature>
<dbReference type="InterPro" id="IPR040052">
    <property type="entry name" value="RBM17"/>
</dbReference>
<comment type="subcellular location">
    <subcellularLocation>
        <location evidence="1">Nucleus</location>
    </subcellularLocation>
</comment>
<dbReference type="GO" id="GO:0000398">
    <property type="term" value="P:mRNA splicing, via spliceosome"/>
    <property type="evidence" value="ECO:0000318"/>
    <property type="project" value="GO_Central"/>
</dbReference>
<gene>
    <name evidence="10" type="ORF">KFL_000120260</name>
</gene>
<feature type="compositionally biased region" description="Basic and acidic residues" evidence="7">
    <location>
        <begin position="150"/>
        <end position="191"/>
    </location>
</feature>
<dbReference type="GO" id="GO:0003723">
    <property type="term" value="F:RNA binding"/>
    <property type="evidence" value="ECO:0007669"/>
    <property type="project" value="UniProtKB-UniRule"/>
</dbReference>
<evidence type="ECO:0000256" key="6">
    <source>
        <dbReference type="PIRNR" id="PIRNR031066"/>
    </source>
</evidence>
<dbReference type="GO" id="GO:0043484">
    <property type="term" value="P:regulation of RNA splicing"/>
    <property type="evidence" value="ECO:0007669"/>
    <property type="project" value="UniProtKB-UniRule"/>
</dbReference>
<sequence>MFGGLYGDLPPPSAAKEGEQSKGSGDDEKKPGSGWSANKMFLAPRKTAAVFGPPPSVLRAQSTPSAPRPSVRPSVRPPLSSAQPDTGPRWGPEANGAAPPTEYIQAPMNGAHPGLAQPALVGASAALVDEYDPARPNDYEDYVAIKKRRLAEEERRREAERRRREEEEREKLRELELARMRERELTRRSLGEAEGGEDEPGGARGLSGEEAFQRRGMLGGGGAPRQRSPSPPRTGLGNFTGAPNTAPTGGGLSKIKAMMEKMGWKEGQGLGKSEQGIVAPLQHKKTDKRSGVIVTAPEAKKVKTATFSGPPTRVLMLRNMVGPGEVDDELEEEIAGECAKYGQVLKVLIFEVTDPSWPANEAVRIFVQFEKADFAMKALIDLDGRFFGGRVVKVTFFSEEKFAAHQLAPVPGEFDGT</sequence>
<dbReference type="InterPro" id="IPR000467">
    <property type="entry name" value="G_patch_dom"/>
</dbReference>
<feature type="domain" description="G-patch" evidence="9">
    <location>
        <begin position="258"/>
        <end position="297"/>
    </location>
</feature>
<dbReference type="CDD" id="cd12647">
    <property type="entry name" value="RRM_UHM_SPF45"/>
    <property type="match status" value="1"/>
</dbReference>
<dbReference type="AlphaFoldDB" id="A0A1Y1HMF6"/>
<dbReference type="Pfam" id="PF01585">
    <property type="entry name" value="G-patch"/>
    <property type="match status" value="1"/>
</dbReference>
<keyword evidence="3 6" id="KW-0694">RNA-binding</keyword>